<name>A0ABW6PS00_9NOCA</name>
<proteinExistence type="predicted"/>
<protein>
    <recommendedName>
        <fullName evidence="4">Transposase</fullName>
    </recommendedName>
</protein>
<evidence type="ECO:0008006" key="4">
    <source>
        <dbReference type="Google" id="ProtNLM"/>
    </source>
</evidence>
<dbReference type="EMBL" id="JBIAMX010000012">
    <property type="protein sequence ID" value="MFF0545193.1"/>
    <property type="molecule type" value="Genomic_DNA"/>
</dbReference>
<evidence type="ECO:0000256" key="1">
    <source>
        <dbReference type="SAM" id="MobiDB-lite"/>
    </source>
</evidence>
<dbReference type="Proteomes" id="UP001601444">
    <property type="component" value="Unassembled WGS sequence"/>
</dbReference>
<evidence type="ECO:0000313" key="3">
    <source>
        <dbReference type="Proteomes" id="UP001601444"/>
    </source>
</evidence>
<comment type="caution">
    <text evidence="2">The sequence shown here is derived from an EMBL/GenBank/DDBJ whole genome shotgun (WGS) entry which is preliminary data.</text>
</comment>
<reference evidence="2 3" key="1">
    <citation type="submission" date="2024-10" db="EMBL/GenBank/DDBJ databases">
        <title>The Natural Products Discovery Center: Release of the First 8490 Sequenced Strains for Exploring Actinobacteria Biosynthetic Diversity.</title>
        <authorList>
            <person name="Kalkreuter E."/>
            <person name="Kautsar S.A."/>
            <person name="Yang D."/>
            <person name="Bader C.D."/>
            <person name="Teijaro C.N."/>
            <person name="Fluegel L."/>
            <person name="Davis C.M."/>
            <person name="Simpson J.R."/>
            <person name="Lauterbach L."/>
            <person name="Steele A.D."/>
            <person name="Gui C."/>
            <person name="Meng S."/>
            <person name="Li G."/>
            <person name="Viehrig K."/>
            <person name="Ye F."/>
            <person name="Su P."/>
            <person name="Kiefer A.F."/>
            <person name="Nichols A."/>
            <person name="Cepeda A.J."/>
            <person name="Yan W."/>
            <person name="Fan B."/>
            <person name="Jiang Y."/>
            <person name="Adhikari A."/>
            <person name="Zheng C.-J."/>
            <person name="Schuster L."/>
            <person name="Cowan T.M."/>
            <person name="Smanski M.J."/>
            <person name="Chevrette M.G."/>
            <person name="De Carvalho L.P.S."/>
            <person name="Shen B."/>
        </authorList>
    </citation>
    <scope>NUCLEOTIDE SEQUENCE [LARGE SCALE GENOMIC DNA]</scope>
    <source>
        <strain evidence="2 3">NPDC004045</strain>
    </source>
</reference>
<feature type="region of interest" description="Disordered" evidence="1">
    <location>
        <begin position="100"/>
        <end position="157"/>
    </location>
</feature>
<feature type="non-terminal residue" evidence="2">
    <location>
        <position position="1"/>
    </location>
</feature>
<organism evidence="2 3">
    <name type="scientific">Nocardia thailandica</name>
    <dbReference type="NCBI Taxonomy" id="257275"/>
    <lineage>
        <taxon>Bacteria</taxon>
        <taxon>Bacillati</taxon>
        <taxon>Actinomycetota</taxon>
        <taxon>Actinomycetes</taxon>
        <taxon>Mycobacteriales</taxon>
        <taxon>Nocardiaceae</taxon>
        <taxon>Nocardia</taxon>
    </lineage>
</organism>
<sequence length="157" mass="16832">RHHRRSRHERSDSYSGQTHKKWVLPQSLTRDTCTVAAISDLLDRQRIEAQGYRSCQNILALGKSDKQLLERACGQLVSEQTRRAISYTAVKQRLAALRAQAAARPTTAAEPATAASVAPPAGQRDTTGAHLAGPEQFSLSALTGATGADLTDEGGAK</sequence>
<evidence type="ECO:0000313" key="2">
    <source>
        <dbReference type="EMBL" id="MFF0545193.1"/>
    </source>
</evidence>
<keyword evidence="3" id="KW-1185">Reference proteome</keyword>
<gene>
    <name evidence="2" type="ORF">ACFYTF_20375</name>
</gene>
<feature type="compositionally biased region" description="Low complexity" evidence="1">
    <location>
        <begin position="100"/>
        <end position="121"/>
    </location>
</feature>
<accession>A0ABW6PS00</accession>